<dbReference type="AlphaFoldDB" id="A0A2K8N678"/>
<evidence type="ECO:0000256" key="1">
    <source>
        <dbReference type="ARBA" id="ARBA00022801"/>
    </source>
</evidence>
<dbReference type="Gene3D" id="3.40.50.1000">
    <property type="entry name" value="HAD superfamily/HAD-like"/>
    <property type="match status" value="1"/>
</dbReference>
<dbReference type="SFLD" id="SFLDG01140">
    <property type="entry name" value="C2.B:_Phosphomannomutase_and_P"/>
    <property type="match status" value="1"/>
</dbReference>
<dbReference type="Gene3D" id="3.90.1070.10">
    <property type="match status" value="1"/>
</dbReference>
<dbReference type="InterPro" id="IPR023214">
    <property type="entry name" value="HAD_sf"/>
</dbReference>
<evidence type="ECO:0000313" key="3">
    <source>
        <dbReference type="EMBL" id="ATY84080.1"/>
    </source>
</evidence>
<reference evidence="4" key="1">
    <citation type="submission" date="2017-11" db="EMBL/GenBank/DDBJ databases">
        <title>Complete Genome Sequence of Kyrpidia sp. Strain EA-1, a thermophilic, hydrogen-oxidizing Bacterium, isolated from the Azores.</title>
        <authorList>
            <person name="Reiner J.E."/>
            <person name="Lapp C.J."/>
            <person name="Bunk B."/>
            <person name="Gescher J."/>
        </authorList>
    </citation>
    <scope>NUCLEOTIDE SEQUENCE [LARGE SCALE GENOMIC DNA]</scope>
    <source>
        <strain evidence="4">EA-1</strain>
    </source>
</reference>
<evidence type="ECO:0000259" key="2">
    <source>
        <dbReference type="Pfam" id="PF05116"/>
    </source>
</evidence>
<dbReference type="Proteomes" id="UP000231932">
    <property type="component" value="Chromosome"/>
</dbReference>
<feature type="domain" description="Sucrose phosphatase-like" evidence="2">
    <location>
        <begin position="129"/>
        <end position="293"/>
    </location>
</feature>
<protein>
    <recommendedName>
        <fullName evidence="2">Sucrose phosphatase-like domain-containing protein</fullName>
    </recommendedName>
</protein>
<dbReference type="Pfam" id="PF05116">
    <property type="entry name" value="S6PP"/>
    <property type="match status" value="2"/>
</dbReference>
<sequence length="302" mass="32751">MPGEGFSGRTSLRKWWKSIWATSNSPSSSPEQPRVEMGIVTDLDDTLLGSSECLSAFLRWREGRPQWGLAYATGRYLDSALHVMREAGLPRPEALITDVGSRIFFPVSGFPGGGSGRETAGGEGSPVSGTEWEEDLRWWSRALATWRPVEVVRALKRVPGFSVDAVDGEDPRGPKGRISGRWDGDPGVVARVEQALKEAGLPTRVVVSRGRLDVIPASGGKGAAARYAVARLGWRKVLACGDNGNDRDLLLAGFPAVLVGNADKGMREERWPPRVYIASKPYACGILQGWEHWYGGPNIDGP</sequence>
<dbReference type="GO" id="GO:0016787">
    <property type="term" value="F:hydrolase activity"/>
    <property type="evidence" value="ECO:0007669"/>
    <property type="project" value="UniProtKB-KW"/>
</dbReference>
<dbReference type="SFLD" id="SFLDG01141">
    <property type="entry name" value="C2.B.1:_Sucrose_Phosphatase_Li"/>
    <property type="match status" value="1"/>
</dbReference>
<dbReference type="InterPro" id="IPR051518">
    <property type="entry name" value="Sucrose_Phosphatase"/>
</dbReference>
<dbReference type="SFLD" id="SFLDS00003">
    <property type="entry name" value="Haloacid_Dehalogenase"/>
    <property type="match status" value="1"/>
</dbReference>
<dbReference type="InterPro" id="IPR036412">
    <property type="entry name" value="HAD-like_sf"/>
</dbReference>
<keyword evidence="1" id="KW-0378">Hydrolase</keyword>
<dbReference type="KEGG" id="kyr:CVV65_03215"/>
<dbReference type="EMBL" id="CP024955">
    <property type="protein sequence ID" value="ATY84080.1"/>
    <property type="molecule type" value="Genomic_DNA"/>
</dbReference>
<feature type="domain" description="Sucrose phosphatase-like" evidence="2">
    <location>
        <begin position="39"/>
        <end position="104"/>
    </location>
</feature>
<gene>
    <name evidence="3" type="ORF">CVV65_03215</name>
</gene>
<dbReference type="PANTHER" id="PTHR46521">
    <property type="entry name" value="SUCROSE-PHOSPHATASE 2-RELATED"/>
    <property type="match status" value="1"/>
</dbReference>
<keyword evidence="4" id="KW-1185">Reference proteome</keyword>
<organism evidence="3 4">
    <name type="scientific">Kyrpidia spormannii</name>
    <dbReference type="NCBI Taxonomy" id="2055160"/>
    <lineage>
        <taxon>Bacteria</taxon>
        <taxon>Bacillati</taxon>
        <taxon>Bacillota</taxon>
        <taxon>Bacilli</taxon>
        <taxon>Bacillales</taxon>
        <taxon>Alicyclobacillaceae</taxon>
        <taxon>Kyrpidia</taxon>
    </lineage>
</organism>
<name>A0A2K8N678_9BACL</name>
<dbReference type="OrthoDB" id="9781413at2"/>
<accession>A0A2K8N678</accession>
<dbReference type="SUPFAM" id="SSF56784">
    <property type="entry name" value="HAD-like"/>
    <property type="match status" value="1"/>
</dbReference>
<proteinExistence type="predicted"/>
<evidence type="ECO:0000313" key="4">
    <source>
        <dbReference type="Proteomes" id="UP000231932"/>
    </source>
</evidence>
<dbReference type="PANTHER" id="PTHR46521:SF4">
    <property type="entry name" value="SUCROSE-PHOSPHATASE 2-RELATED"/>
    <property type="match status" value="1"/>
</dbReference>
<dbReference type="InterPro" id="IPR006380">
    <property type="entry name" value="SPP-like_dom"/>
</dbReference>